<name>A0A0F9FTG9_9ZZZZ</name>
<reference evidence="1" key="1">
    <citation type="journal article" date="2015" name="Nature">
        <title>Complex archaea that bridge the gap between prokaryotes and eukaryotes.</title>
        <authorList>
            <person name="Spang A."/>
            <person name="Saw J.H."/>
            <person name="Jorgensen S.L."/>
            <person name="Zaremba-Niedzwiedzka K."/>
            <person name="Martijn J."/>
            <person name="Lind A.E."/>
            <person name="van Eijk R."/>
            <person name="Schleper C."/>
            <person name="Guy L."/>
            <person name="Ettema T.J."/>
        </authorList>
    </citation>
    <scope>NUCLEOTIDE SEQUENCE</scope>
</reference>
<gene>
    <name evidence="1" type="ORF">LCGC14_1913670</name>
</gene>
<sequence>MTDTRLKQKYVEAVRRLHICSPASKKDLKALMNYYYSEMIKRGIV</sequence>
<organism evidence="1">
    <name type="scientific">marine sediment metagenome</name>
    <dbReference type="NCBI Taxonomy" id="412755"/>
    <lineage>
        <taxon>unclassified sequences</taxon>
        <taxon>metagenomes</taxon>
        <taxon>ecological metagenomes</taxon>
    </lineage>
</organism>
<protein>
    <submittedName>
        <fullName evidence="1">Uncharacterized protein</fullName>
    </submittedName>
</protein>
<proteinExistence type="predicted"/>
<comment type="caution">
    <text evidence="1">The sequence shown here is derived from an EMBL/GenBank/DDBJ whole genome shotgun (WGS) entry which is preliminary data.</text>
</comment>
<evidence type="ECO:0000313" key="1">
    <source>
        <dbReference type="EMBL" id="KKL89538.1"/>
    </source>
</evidence>
<dbReference type="EMBL" id="LAZR01020258">
    <property type="protein sequence ID" value="KKL89538.1"/>
    <property type="molecule type" value="Genomic_DNA"/>
</dbReference>
<dbReference type="AlphaFoldDB" id="A0A0F9FTG9"/>
<accession>A0A0F9FTG9</accession>